<sequence length="568" mass="67866">MKASETNFLNFLRKTTQFIIPIYQRTYSWHLEQCEQIWKDINEAGENENISSHFIGSVVYIEQDTYQISANTAMLVIDGQQRLTTLFLLLEAFARELDSRKIEIDNMSADKLRNRYLLNPSEDDEQEFKLLLTETDKDSLLALLKQKELPKSYSINIKNNFNYFVDELKKYSDNKIFKIWNGINKLIVVDVSLTRGKDNPQLIFESMNSTGKELSQVDLIRNFILMGLEEKQQKELYIDYWRKMELLFGQKQYEPIFNAFVRHYLTMKNKSIPRFDDIYDSYKTYKKASNKSIKDLVIDLYNYSTYFCDIFFGNQNQYSTESLNKSFESFRELQADVAYPLLLELYNDFVNGILKENEFCEVVKLIESYIFRRSICEIPTNSLNKTFSTFIKDINKKDYLKSVKEKFTSLDDYRRFPKNDEFEIRICQKNVYNFYYSKYLLISLENAKRHKGKFRFNEEYTIEHIMPQTLSEEWKLELGEEWESLHTEMLHTLGNLTLTEYNAEYSNELFNKKLYLPEKGLRYSPLMLNSYFRDPTLTEWNKQHIQKRAKQLANDAINIWLYPTILEQ</sequence>
<evidence type="ECO:0000259" key="2">
    <source>
        <dbReference type="Pfam" id="PF07510"/>
    </source>
</evidence>
<dbReference type="PANTHER" id="PTHR35149">
    <property type="entry name" value="SLL5132 PROTEIN"/>
    <property type="match status" value="1"/>
</dbReference>
<dbReference type="InterPro" id="IPR011089">
    <property type="entry name" value="GmrSD_C"/>
</dbReference>
<evidence type="ECO:0000313" key="4">
    <source>
        <dbReference type="Proteomes" id="UP001596996"/>
    </source>
</evidence>
<dbReference type="InterPro" id="IPR004919">
    <property type="entry name" value="GmrSD_N"/>
</dbReference>
<organism evidence="3 4">
    <name type="scientific">Seminibacterium arietis</name>
    <dbReference type="NCBI Taxonomy" id="1173502"/>
    <lineage>
        <taxon>Bacteria</taxon>
        <taxon>Pseudomonadati</taxon>
        <taxon>Pseudomonadota</taxon>
        <taxon>Gammaproteobacteria</taxon>
        <taxon>Pasteurellales</taxon>
        <taxon>Pasteurellaceae</taxon>
        <taxon>Seminibacterium</taxon>
    </lineage>
</organism>
<accession>A0ABW3I653</accession>
<dbReference type="Proteomes" id="UP001596996">
    <property type="component" value="Unassembled WGS sequence"/>
</dbReference>
<name>A0ABW3I653_9PAST</name>
<dbReference type="Pfam" id="PF03235">
    <property type="entry name" value="GmrSD_N"/>
    <property type="match status" value="1"/>
</dbReference>
<proteinExistence type="predicted"/>
<dbReference type="PANTHER" id="PTHR35149:SF2">
    <property type="entry name" value="DUF262 DOMAIN-CONTAINING PROTEIN"/>
    <property type="match status" value="1"/>
</dbReference>
<feature type="domain" description="GmrSD restriction endonucleases N-terminal" evidence="1">
    <location>
        <begin position="10"/>
        <end position="224"/>
    </location>
</feature>
<gene>
    <name evidence="3" type="ORF">ACFQ02_00735</name>
</gene>
<protein>
    <submittedName>
        <fullName evidence="3">DUF262 domain-containing protein</fullName>
    </submittedName>
</protein>
<evidence type="ECO:0000313" key="3">
    <source>
        <dbReference type="EMBL" id="MFD0965394.1"/>
    </source>
</evidence>
<comment type="caution">
    <text evidence="3">The sequence shown here is derived from an EMBL/GenBank/DDBJ whole genome shotgun (WGS) entry which is preliminary data.</text>
</comment>
<dbReference type="EMBL" id="JBHTJN010000001">
    <property type="protein sequence ID" value="MFD0965394.1"/>
    <property type="molecule type" value="Genomic_DNA"/>
</dbReference>
<feature type="domain" description="GmrSD restriction endonucleases C-terminal" evidence="2">
    <location>
        <begin position="417"/>
        <end position="554"/>
    </location>
</feature>
<reference evidence="4" key="1">
    <citation type="journal article" date="2019" name="Int. J. Syst. Evol. Microbiol.">
        <title>The Global Catalogue of Microorganisms (GCM) 10K type strain sequencing project: providing services to taxonomists for standard genome sequencing and annotation.</title>
        <authorList>
            <consortium name="The Broad Institute Genomics Platform"/>
            <consortium name="The Broad Institute Genome Sequencing Center for Infectious Disease"/>
            <person name="Wu L."/>
            <person name="Ma J."/>
        </authorList>
    </citation>
    <scope>NUCLEOTIDE SEQUENCE [LARGE SCALE GENOMIC DNA]</scope>
    <source>
        <strain evidence="4">CCUG 61707</strain>
    </source>
</reference>
<dbReference type="RefSeq" id="WP_380818021.1">
    <property type="nucleotide sequence ID" value="NZ_JBHTJN010000001.1"/>
</dbReference>
<keyword evidence="4" id="KW-1185">Reference proteome</keyword>
<dbReference type="Pfam" id="PF07510">
    <property type="entry name" value="GmrSD_C"/>
    <property type="match status" value="1"/>
</dbReference>
<evidence type="ECO:0000259" key="1">
    <source>
        <dbReference type="Pfam" id="PF03235"/>
    </source>
</evidence>